<name>A0A1F7KA08_9BACT</name>
<evidence type="ECO:0000259" key="1">
    <source>
        <dbReference type="SMART" id="SM00382"/>
    </source>
</evidence>
<reference evidence="2 3" key="1">
    <citation type="journal article" date="2016" name="Nat. Commun.">
        <title>Thousands of microbial genomes shed light on interconnected biogeochemical processes in an aquifer system.</title>
        <authorList>
            <person name="Anantharaman K."/>
            <person name="Brown C.T."/>
            <person name="Hug L.A."/>
            <person name="Sharon I."/>
            <person name="Castelle C.J."/>
            <person name="Probst A.J."/>
            <person name="Thomas B.C."/>
            <person name="Singh A."/>
            <person name="Wilkins M.J."/>
            <person name="Karaoz U."/>
            <person name="Brodie E.L."/>
            <person name="Williams K.H."/>
            <person name="Hubbard S.S."/>
            <person name="Banfield J.F."/>
        </authorList>
    </citation>
    <scope>NUCLEOTIDE SEQUENCE [LARGE SCALE GENOMIC DNA]</scope>
</reference>
<gene>
    <name evidence="2" type="ORF">A2209_01250</name>
</gene>
<dbReference type="InterPro" id="IPR003593">
    <property type="entry name" value="AAA+_ATPase"/>
</dbReference>
<dbReference type="EMBL" id="MGBG01000017">
    <property type="protein sequence ID" value="OGK64671.1"/>
    <property type="molecule type" value="Genomic_DNA"/>
</dbReference>
<evidence type="ECO:0000313" key="2">
    <source>
        <dbReference type="EMBL" id="OGK64671.1"/>
    </source>
</evidence>
<comment type="caution">
    <text evidence="2">The sequence shown here is derived from an EMBL/GenBank/DDBJ whole genome shotgun (WGS) entry which is preliminary data.</text>
</comment>
<dbReference type="PANTHER" id="PTHR43566">
    <property type="entry name" value="CONSERVED PROTEIN"/>
    <property type="match status" value="1"/>
</dbReference>
<feature type="domain" description="AAA+ ATPase" evidence="1">
    <location>
        <begin position="17"/>
        <end position="134"/>
    </location>
</feature>
<dbReference type="PANTHER" id="PTHR43566:SF1">
    <property type="entry name" value="AAA+ ATPASE DOMAIN-CONTAINING PROTEIN"/>
    <property type="match status" value="1"/>
</dbReference>
<dbReference type="Proteomes" id="UP000178450">
    <property type="component" value="Unassembled WGS sequence"/>
</dbReference>
<dbReference type="Pfam" id="PF13173">
    <property type="entry name" value="AAA_14"/>
    <property type="match status" value="1"/>
</dbReference>
<evidence type="ECO:0000313" key="3">
    <source>
        <dbReference type="Proteomes" id="UP000178450"/>
    </source>
</evidence>
<dbReference type="InterPro" id="IPR025420">
    <property type="entry name" value="DUF4143"/>
</dbReference>
<organism evidence="2 3">
    <name type="scientific">Candidatus Roizmanbacteria bacterium RIFOXYA1_FULL_41_12</name>
    <dbReference type="NCBI Taxonomy" id="1802082"/>
    <lineage>
        <taxon>Bacteria</taxon>
        <taxon>Candidatus Roizmaniibacteriota</taxon>
    </lineage>
</organism>
<dbReference type="AlphaFoldDB" id="A0A1F7KA08"/>
<dbReference type="SMART" id="SM00382">
    <property type="entry name" value="AAA"/>
    <property type="match status" value="1"/>
</dbReference>
<dbReference type="InterPro" id="IPR041682">
    <property type="entry name" value="AAA_14"/>
</dbReference>
<dbReference type="InterPro" id="IPR027417">
    <property type="entry name" value="P-loop_NTPase"/>
</dbReference>
<dbReference type="Gene3D" id="3.40.50.300">
    <property type="entry name" value="P-loop containing nucleotide triphosphate hydrolases"/>
    <property type="match status" value="1"/>
</dbReference>
<dbReference type="Pfam" id="PF13635">
    <property type="entry name" value="DUF4143"/>
    <property type="match status" value="1"/>
</dbReference>
<dbReference type="SUPFAM" id="SSF52540">
    <property type="entry name" value="P-loop containing nucleoside triphosphate hydrolases"/>
    <property type="match status" value="1"/>
</dbReference>
<accession>A0A1F7KA08</accession>
<protein>
    <recommendedName>
        <fullName evidence="1">AAA+ ATPase domain-containing protein</fullName>
    </recommendedName>
</protein>
<proteinExistence type="predicted"/>
<sequence length="375" mass="44166">MYYSRIIEPEIKKQLFKNRIIIIYGARRVGKTTLVKKIMSEVPQQSVYLNCDEPDVRQALTNKTSTELINYLGNKTLVIIDEAQRVRNIGLTLKLISDNSSKQIITTGSSSFDLSNQIKEPLTGRAREFYLAPLLLSELHQEPQAAQRLLHVRLRFGTYPEVVNMPEEAQETLRHLYQNYLYKDALEYQGLRNNELIPRLLEALALQIGSQVSYTELGSLLGIDQKTVRTYLRLLELSFVIFTLRPFSRNLRKEISKSRKIYFWDLGIRNAIINNFNPLNLRNDIGALWENFVIAERIKLNQAQRQFSNSFFWRTWTKQEIDYLEEKEGKLWAYEIKWQKFQKTPPKLWLDTYPQASFQVINQENYWSFLQTTHV</sequence>